<comment type="subcellular location">
    <subcellularLocation>
        <location evidence="2">Cytoplasm</location>
    </subcellularLocation>
</comment>
<keyword evidence="2" id="KW-0028">Amino-acid biosynthesis</keyword>
<dbReference type="PANTHER" id="PTHR11645:SF51">
    <property type="entry name" value="COME OPERON PROTEIN 4"/>
    <property type="match status" value="1"/>
</dbReference>
<gene>
    <name evidence="6" type="primary">comER</name>
    <name evidence="2" type="synonym">proC</name>
    <name evidence="6" type="ORF">J40TS1_10050</name>
</gene>
<accession>A0A919YR05</accession>
<organism evidence="6 7">
    <name type="scientific">Paenibacillus montaniterrae</name>
    <dbReference type="NCBI Taxonomy" id="429341"/>
    <lineage>
        <taxon>Bacteria</taxon>
        <taxon>Bacillati</taxon>
        <taxon>Bacillota</taxon>
        <taxon>Bacilli</taxon>
        <taxon>Bacillales</taxon>
        <taxon>Paenibacillaceae</taxon>
        <taxon>Paenibacillus</taxon>
    </lineage>
</organism>
<comment type="function">
    <text evidence="2">Catalyzes the reduction of 1-pyrroline-5-carboxylate (PCA) to L-proline.</text>
</comment>
<feature type="domain" description="Pyrroline-5-carboxylate reductase dimerisation" evidence="5">
    <location>
        <begin position="159"/>
        <end position="260"/>
    </location>
</feature>
<dbReference type="Pfam" id="PF14748">
    <property type="entry name" value="P5CR_dimer"/>
    <property type="match status" value="1"/>
</dbReference>
<dbReference type="EC" id="1.5.1.2" evidence="2"/>
<dbReference type="HAMAP" id="MF_01925">
    <property type="entry name" value="P5C_reductase"/>
    <property type="match status" value="1"/>
</dbReference>
<dbReference type="PANTHER" id="PTHR11645">
    <property type="entry name" value="PYRROLINE-5-CARBOXYLATE REDUCTASE"/>
    <property type="match status" value="1"/>
</dbReference>
<keyword evidence="2" id="KW-0560">Oxidoreductase</keyword>
<comment type="similarity">
    <text evidence="1 2">Belongs to the pyrroline-5-carboxylate reductase family.</text>
</comment>
<dbReference type="GO" id="GO:0005737">
    <property type="term" value="C:cytoplasm"/>
    <property type="evidence" value="ECO:0007669"/>
    <property type="project" value="UniProtKB-SubCell"/>
</dbReference>
<dbReference type="Gene3D" id="1.10.3730.10">
    <property type="entry name" value="ProC C-terminal domain-like"/>
    <property type="match status" value="1"/>
</dbReference>
<dbReference type="Pfam" id="PF03807">
    <property type="entry name" value="F420_oxidored"/>
    <property type="match status" value="1"/>
</dbReference>
<protein>
    <recommendedName>
        <fullName evidence="2">Pyrroline-5-carboxylate reductase</fullName>
        <shortName evidence="2">P5C reductase</shortName>
        <shortName evidence="2">P5CR</shortName>
        <ecNumber evidence="2">1.5.1.2</ecNumber>
    </recommendedName>
    <alternativeName>
        <fullName evidence="2">PCA reductase</fullName>
    </alternativeName>
</protein>
<keyword evidence="7" id="KW-1185">Reference proteome</keyword>
<dbReference type="InterPro" id="IPR028939">
    <property type="entry name" value="P5C_Rdtase_cat_N"/>
</dbReference>
<dbReference type="RefSeq" id="WP_213513580.1">
    <property type="nucleotide sequence ID" value="NZ_BOSE01000001.1"/>
</dbReference>
<dbReference type="InterPro" id="IPR029036">
    <property type="entry name" value="P5CR_dimer"/>
</dbReference>
<dbReference type="NCBIfam" id="NF005814">
    <property type="entry name" value="PRK07680.1"/>
    <property type="match status" value="1"/>
</dbReference>
<dbReference type="GO" id="GO:0004735">
    <property type="term" value="F:pyrroline-5-carboxylate reductase activity"/>
    <property type="evidence" value="ECO:0007669"/>
    <property type="project" value="UniProtKB-UniRule"/>
</dbReference>
<evidence type="ECO:0000313" key="6">
    <source>
        <dbReference type="EMBL" id="GIP15363.1"/>
    </source>
</evidence>
<dbReference type="GO" id="GO:0055129">
    <property type="term" value="P:L-proline biosynthetic process"/>
    <property type="evidence" value="ECO:0007669"/>
    <property type="project" value="UniProtKB-UniRule"/>
</dbReference>
<comment type="caution">
    <text evidence="6">The sequence shown here is derived from an EMBL/GenBank/DDBJ whole genome shotgun (WGS) entry which is preliminary data.</text>
</comment>
<keyword evidence="2" id="KW-0641">Proline biosynthesis</keyword>
<comment type="catalytic activity">
    <reaction evidence="2">
        <text>L-proline + NADP(+) = (S)-1-pyrroline-5-carboxylate + NADPH + 2 H(+)</text>
        <dbReference type="Rhea" id="RHEA:14109"/>
        <dbReference type="ChEBI" id="CHEBI:15378"/>
        <dbReference type="ChEBI" id="CHEBI:17388"/>
        <dbReference type="ChEBI" id="CHEBI:57783"/>
        <dbReference type="ChEBI" id="CHEBI:58349"/>
        <dbReference type="ChEBI" id="CHEBI:60039"/>
        <dbReference type="EC" id="1.5.1.2"/>
    </reaction>
</comment>
<dbReference type="Proteomes" id="UP000683139">
    <property type="component" value="Unassembled WGS sequence"/>
</dbReference>
<name>A0A919YR05_9BACL</name>
<feature type="domain" description="Pyrroline-5-carboxylate reductase catalytic N-terminal" evidence="4">
    <location>
        <begin position="2"/>
        <end position="97"/>
    </location>
</feature>
<comment type="catalytic activity">
    <reaction evidence="2">
        <text>L-proline + NAD(+) = (S)-1-pyrroline-5-carboxylate + NADH + 2 H(+)</text>
        <dbReference type="Rhea" id="RHEA:14105"/>
        <dbReference type="ChEBI" id="CHEBI:15378"/>
        <dbReference type="ChEBI" id="CHEBI:17388"/>
        <dbReference type="ChEBI" id="CHEBI:57540"/>
        <dbReference type="ChEBI" id="CHEBI:57945"/>
        <dbReference type="ChEBI" id="CHEBI:60039"/>
        <dbReference type="EC" id="1.5.1.2"/>
    </reaction>
</comment>
<dbReference type="InterPro" id="IPR008927">
    <property type="entry name" value="6-PGluconate_DH-like_C_sf"/>
</dbReference>
<dbReference type="Gene3D" id="3.40.50.720">
    <property type="entry name" value="NAD(P)-binding Rossmann-like Domain"/>
    <property type="match status" value="1"/>
</dbReference>
<sequence>MKIGFIGAGSMGSLLIEAFIVAEAAEPNQIYVSNRTFAKVEKLALKFPGLQAEETNVAVAQHSDIIFLCIKPHEFAQVVAEIKSYLTKDKLVVSITSPVLLRQLEQELDCQIAKVIPSITNKMWSGATLCIYGKQITKAHQTELEKLLAYISEPIRIEESFTRIVSDISSCGPAFFAFLLQQFIEAAVEETGIARDEAMMIAGNMLLGTGLLLTEGGMTTEDVQQRVAVPGGITAQALAMLQRDTVGIFNNLIRTTHNKYYEDLEKVQATFNKEEVSEQ</sequence>
<dbReference type="PIRSF" id="PIRSF000193">
    <property type="entry name" value="Pyrrol-5-carb_rd"/>
    <property type="match status" value="1"/>
</dbReference>
<proteinExistence type="inferred from homology"/>
<evidence type="ECO:0000256" key="2">
    <source>
        <dbReference type="HAMAP-Rule" id="MF_01925"/>
    </source>
</evidence>
<evidence type="ECO:0000313" key="7">
    <source>
        <dbReference type="Proteomes" id="UP000683139"/>
    </source>
</evidence>
<evidence type="ECO:0000256" key="3">
    <source>
        <dbReference type="PIRSR" id="PIRSR000193-1"/>
    </source>
</evidence>
<keyword evidence="2" id="KW-0963">Cytoplasm</keyword>
<feature type="binding site" evidence="3">
    <location>
        <position position="56"/>
    </location>
    <ligand>
        <name>NADPH</name>
        <dbReference type="ChEBI" id="CHEBI:57783"/>
    </ligand>
</feature>
<dbReference type="InterPro" id="IPR000304">
    <property type="entry name" value="Pyrroline-COOH_reductase"/>
</dbReference>
<dbReference type="SUPFAM" id="SSF48179">
    <property type="entry name" value="6-phosphogluconate dehydrogenase C-terminal domain-like"/>
    <property type="match status" value="1"/>
</dbReference>
<dbReference type="AlphaFoldDB" id="A0A919YR05"/>
<evidence type="ECO:0000256" key="1">
    <source>
        <dbReference type="ARBA" id="ARBA00005525"/>
    </source>
</evidence>
<dbReference type="EMBL" id="BOSE01000001">
    <property type="protein sequence ID" value="GIP15363.1"/>
    <property type="molecule type" value="Genomic_DNA"/>
</dbReference>
<feature type="binding site" evidence="3">
    <location>
        <begin position="6"/>
        <end position="11"/>
    </location>
    <ligand>
        <name>NADP(+)</name>
        <dbReference type="ChEBI" id="CHEBI:58349"/>
    </ligand>
</feature>
<keyword evidence="2 3" id="KW-0521">NADP</keyword>
<dbReference type="InterPro" id="IPR036291">
    <property type="entry name" value="NAD(P)-bd_dom_sf"/>
</dbReference>
<evidence type="ECO:0000259" key="5">
    <source>
        <dbReference type="Pfam" id="PF14748"/>
    </source>
</evidence>
<evidence type="ECO:0000259" key="4">
    <source>
        <dbReference type="Pfam" id="PF03807"/>
    </source>
</evidence>
<dbReference type="SUPFAM" id="SSF51735">
    <property type="entry name" value="NAD(P)-binding Rossmann-fold domains"/>
    <property type="match status" value="1"/>
</dbReference>
<comment type="pathway">
    <text evidence="2">Amino-acid biosynthesis; L-proline biosynthesis; L-proline from L-glutamate 5-semialdehyde: step 1/1.</text>
</comment>
<reference evidence="6" key="1">
    <citation type="submission" date="2021-03" db="EMBL/GenBank/DDBJ databases">
        <title>Antimicrobial resistance genes in bacteria isolated from Japanese honey, and their potential for conferring macrolide and lincosamide resistance in the American foulbrood pathogen Paenibacillus larvae.</title>
        <authorList>
            <person name="Okamoto M."/>
            <person name="Kumagai M."/>
            <person name="Kanamori H."/>
            <person name="Takamatsu D."/>
        </authorList>
    </citation>
    <scope>NUCLEOTIDE SEQUENCE</scope>
    <source>
        <strain evidence="6">J40TS1</strain>
    </source>
</reference>